<organism evidence="3 4">
    <name type="scientific">Delitschia confertaspora ATCC 74209</name>
    <dbReference type="NCBI Taxonomy" id="1513339"/>
    <lineage>
        <taxon>Eukaryota</taxon>
        <taxon>Fungi</taxon>
        <taxon>Dikarya</taxon>
        <taxon>Ascomycota</taxon>
        <taxon>Pezizomycotina</taxon>
        <taxon>Dothideomycetes</taxon>
        <taxon>Pleosporomycetidae</taxon>
        <taxon>Pleosporales</taxon>
        <taxon>Delitschiaceae</taxon>
        <taxon>Delitschia</taxon>
    </lineage>
</organism>
<evidence type="ECO:0000256" key="1">
    <source>
        <dbReference type="SAM" id="MobiDB-lite"/>
    </source>
</evidence>
<keyword evidence="4" id="KW-1185">Reference proteome</keyword>
<dbReference type="SUPFAM" id="SSF82199">
    <property type="entry name" value="SET domain"/>
    <property type="match status" value="1"/>
</dbReference>
<comment type="caution">
    <text evidence="3">The sequence shown here is derived from an EMBL/GenBank/DDBJ whole genome shotgun (WGS) entry which is preliminary data.</text>
</comment>
<feature type="region of interest" description="Disordered" evidence="1">
    <location>
        <begin position="51"/>
        <end position="74"/>
    </location>
</feature>
<dbReference type="Proteomes" id="UP000799536">
    <property type="component" value="Unassembled WGS sequence"/>
</dbReference>
<accession>A0A9P4MRF3</accession>
<dbReference type="PANTHER" id="PTHR47332:SF6">
    <property type="entry name" value="SET DOMAIN-CONTAINING PROTEIN"/>
    <property type="match status" value="1"/>
</dbReference>
<evidence type="ECO:0000313" key="4">
    <source>
        <dbReference type="Proteomes" id="UP000799536"/>
    </source>
</evidence>
<evidence type="ECO:0000313" key="3">
    <source>
        <dbReference type="EMBL" id="KAF2200361.1"/>
    </source>
</evidence>
<dbReference type="Gene3D" id="1.25.40.10">
    <property type="entry name" value="Tetratricopeptide repeat domain"/>
    <property type="match status" value="1"/>
</dbReference>
<evidence type="ECO:0000259" key="2">
    <source>
        <dbReference type="PROSITE" id="PS50280"/>
    </source>
</evidence>
<dbReference type="Pfam" id="PF00856">
    <property type="entry name" value="SET"/>
    <property type="match status" value="1"/>
</dbReference>
<dbReference type="Gene3D" id="2.170.270.10">
    <property type="entry name" value="SET domain"/>
    <property type="match status" value="1"/>
</dbReference>
<dbReference type="OrthoDB" id="1028014at2759"/>
<reference evidence="3" key="1">
    <citation type="journal article" date="2020" name="Stud. Mycol.">
        <title>101 Dothideomycetes genomes: a test case for predicting lifestyles and emergence of pathogens.</title>
        <authorList>
            <person name="Haridas S."/>
            <person name="Albert R."/>
            <person name="Binder M."/>
            <person name="Bloem J."/>
            <person name="Labutti K."/>
            <person name="Salamov A."/>
            <person name="Andreopoulos B."/>
            <person name="Baker S."/>
            <person name="Barry K."/>
            <person name="Bills G."/>
            <person name="Bluhm B."/>
            <person name="Cannon C."/>
            <person name="Castanera R."/>
            <person name="Culley D."/>
            <person name="Daum C."/>
            <person name="Ezra D."/>
            <person name="Gonzalez J."/>
            <person name="Henrissat B."/>
            <person name="Kuo A."/>
            <person name="Liang C."/>
            <person name="Lipzen A."/>
            <person name="Lutzoni F."/>
            <person name="Magnuson J."/>
            <person name="Mondo S."/>
            <person name="Nolan M."/>
            <person name="Ohm R."/>
            <person name="Pangilinan J."/>
            <person name="Park H.-J."/>
            <person name="Ramirez L."/>
            <person name="Alfaro M."/>
            <person name="Sun H."/>
            <person name="Tritt A."/>
            <person name="Yoshinaga Y."/>
            <person name="Zwiers L.-H."/>
            <person name="Turgeon B."/>
            <person name="Goodwin S."/>
            <person name="Spatafora J."/>
            <person name="Crous P."/>
            <person name="Grigoriev I."/>
        </authorList>
    </citation>
    <scope>NUCLEOTIDE SEQUENCE</scope>
    <source>
        <strain evidence="3">ATCC 74209</strain>
    </source>
</reference>
<name>A0A9P4MRF3_9PLEO</name>
<dbReference type="InterPro" id="IPR053185">
    <property type="entry name" value="SET_domain_protein"/>
</dbReference>
<dbReference type="PANTHER" id="PTHR47332">
    <property type="entry name" value="SET DOMAIN-CONTAINING PROTEIN 5"/>
    <property type="match status" value="1"/>
</dbReference>
<dbReference type="CDD" id="cd20071">
    <property type="entry name" value="SET_SMYD"/>
    <property type="match status" value="1"/>
</dbReference>
<dbReference type="EMBL" id="ML994026">
    <property type="protein sequence ID" value="KAF2200361.1"/>
    <property type="molecule type" value="Genomic_DNA"/>
</dbReference>
<feature type="compositionally biased region" description="Basic and acidic residues" evidence="1">
    <location>
        <begin position="63"/>
        <end position="74"/>
    </location>
</feature>
<protein>
    <submittedName>
        <fullName evidence="3">SET domain-containing protein</fullName>
    </submittedName>
</protein>
<proteinExistence type="predicted"/>
<dbReference type="InterPro" id="IPR011990">
    <property type="entry name" value="TPR-like_helical_dom_sf"/>
</dbReference>
<dbReference type="InterPro" id="IPR046341">
    <property type="entry name" value="SET_dom_sf"/>
</dbReference>
<dbReference type="AlphaFoldDB" id="A0A9P4MRF3"/>
<dbReference type="InterPro" id="IPR001214">
    <property type="entry name" value="SET_dom"/>
</dbReference>
<dbReference type="SMART" id="SM00317">
    <property type="entry name" value="SET"/>
    <property type="match status" value="1"/>
</dbReference>
<sequence>MPWTRNPFCIPVKSDSDQEEFCTYTNNGFAQGRGITFITTPNVAVSVSVSQHLKGDQTPQNEENERIPHPLYEPRETSGRGIGLYATTSIHAGQIIMLSSPVLVINRNALDQLSRSLRHKLQRKALAEISAETRKIFFSLARSKGGEEIDDIIQTNSIRLSLGGDVGHLAVVPEAARINHACRPNSYYRFNTTTLLLEVFALRDIDDGEELTFSCKHSSYSRLTNLLTHTTYGYSTQPSSTRQKLLKQHWSFTCTCPLCSSSPSSLSASNERLRQISEIQTILPTLSPPSKLPQLATNLIKLIDLYSKEDLIVEKPKYEEILVYTYAQMGNEEETRYWGERAQKGWEIVAGKGSFEVRRMEGLLGDVRGHGAWGGGRGGEVS</sequence>
<feature type="compositionally biased region" description="Polar residues" evidence="1">
    <location>
        <begin position="51"/>
        <end position="61"/>
    </location>
</feature>
<feature type="domain" description="SET" evidence="2">
    <location>
        <begin position="70"/>
        <end position="216"/>
    </location>
</feature>
<gene>
    <name evidence="3" type="ORF">GQ43DRAFT_374040</name>
</gene>
<dbReference type="PROSITE" id="PS50280">
    <property type="entry name" value="SET"/>
    <property type="match status" value="1"/>
</dbReference>